<dbReference type="AlphaFoldDB" id="A0A9E2W7A3"/>
<feature type="signal peptide" evidence="1">
    <location>
        <begin position="1"/>
        <end position="19"/>
    </location>
</feature>
<evidence type="ECO:0000256" key="1">
    <source>
        <dbReference type="SAM" id="SignalP"/>
    </source>
</evidence>
<feature type="chain" id="PRO_5039350701" evidence="1">
    <location>
        <begin position="20"/>
        <end position="287"/>
    </location>
</feature>
<organism evidence="3 4">
    <name type="scientific">Pinibacter aurantiacus</name>
    <dbReference type="NCBI Taxonomy" id="2851599"/>
    <lineage>
        <taxon>Bacteria</taxon>
        <taxon>Pseudomonadati</taxon>
        <taxon>Bacteroidota</taxon>
        <taxon>Chitinophagia</taxon>
        <taxon>Chitinophagales</taxon>
        <taxon>Chitinophagaceae</taxon>
        <taxon>Pinibacter</taxon>
    </lineage>
</organism>
<dbReference type="CDD" id="cd08566">
    <property type="entry name" value="GDPD_AtGDE_like"/>
    <property type="match status" value="1"/>
</dbReference>
<dbReference type="Pfam" id="PF03009">
    <property type="entry name" value="GDPD"/>
    <property type="match status" value="1"/>
</dbReference>
<reference evidence="3" key="1">
    <citation type="submission" date="2021-06" db="EMBL/GenBank/DDBJ databases">
        <authorList>
            <person name="Huq M.A."/>
        </authorList>
    </citation>
    <scope>NUCLEOTIDE SEQUENCE</scope>
    <source>
        <strain evidence="3">MAH-26</strain>
    </source>
</reference>
<dbReference type="EMBL" id="JAHSPG010000001">
    <property type="protein sequence ID" value="MBV4355892.1"/>
    <property type="molecule type" value="Genomic_DNA"/>
</dbReference>
<keyword evidence="4" id="KW-1185">Reference proteome</keyword>
<evidence type="ECO:0000313" key="3">
    <source>
        <dbReference type="EMBL" id="MBV4355892.1"/>
    </source>
</evidence>
<keyword evidence="1" id="KW-0732">Signal</keyword>
<dbReference type="PANTHER" id="PTHR46320">
    <property type="entry name" value="GLYCEROPHOSPHODIESTER PHOSPHODIESTERASE 1"/>
    <property type="match status" value="1"/>
</dbReference>
<evidence type="ECO:0000259" key="2">
    <source>
        <dbReference type="PROSITE" id="PS51704"/>
    </source>
</evidence>
<dbReference type="RefSeq" id="WP_217789437.1">
    <property type="nucleotide sequence ID" value="NZ_JAHSPG010000001.1"/>
</dbReference>
<comment type="caution">
    <text evidence="3">The sequence shown here is derived from an EMBL/GenBank/DDBJ whole genome shotgun (WGS) entry which is preliminary data.</text>
</comment>
<dbReference type="InterPro" id="IPR030395">
    <property type="entry name" value="GP_PDE_dom"/>
</dbReference>
<evidence type="ECO:0000313" key="4">
    <source>
        <dbReference type="Proteomes" id="UP000812270"/>
    </source>
</evidence>
<accession>A0A9E2W7A3</accession>
<name>A0A9E2W7A3_9BACT</name>
<dbReference type="GO" id="GO:0005886">
    <property type="term" value="C:plasma membrane"/>
    <property type="evidence" value="ECO:0007669"/>
    <property type="project" value="TreeGrafter"/>
</dbReference>
<sequence>MKKLSLSLALLAAIVTAKAQNNFEQIQQSFTHTNNNVVMIAAHRGPHLKYPENSIPAIKEGVNLGIDIVELDIRLTRDKKLVLMHDKTVDRTTTGKGRVSDYTFEELRKLRLRIKDSVTQEVVPTLEEALAITKGKVLIDLDIKERDCVDSIIALTARTHTEQNVIFFVYKPEYAKIIKDRNNKFYTMVRTQNANQVDSCYKITVPQVVHIDPSHYTTGVTGTVKSNNGRVWINALGDVDAEVVAGNITAFEKVLKNGANIIQTDQPALLKKYLESKGLYHSAVKSK</sequence>
<dbReference type="GO" id="GO:0006580">
    <property type="term" value="P:ethanolamine metabolic process"/>
    <property type="evidence" value="ECO:0007669"/>
    <property type="project" value="TreeGrafter"/>
</dbReference>
<dbReference type="GO" id="GO:0070291">
    <property type="term" value="P:N-acylethanolamine metabolic process"/>
    <property type="evidence" value="ECO:0007669"/>
    <property type="project" value="TreeGrafter"/>
</dbReference>
<dbReference type="Proteomes" id="UP000812270">
    <property type="component" value="Unassembled WGS sequence"/>
</dbReference>
<dbReference type="PROSITE" id="PS51704">
    <property type="entry name" value="GP_PDE"/>
    <property type="match status" value="1"/>
</dbReference>
<dbReference type="PANTHER" id="PTHR46320:SF1">
    <property type="entry name" value="GLYCEROPHOSPHODIESTER PHOSPHODIESTERASE 1"/>
    <property type="match status" value="1"/>
</dbReference>
<gene>
    <name evidence="3" type="ORF">KTO63_01950</name>
</gene>
<dbReference type="GO" id="GO:0008889">
    <property type="term" value="F:glycerophosphodiester phosphodiesterase activity"/>
    <property type="evidence" value="ECO:0007669"/>
    <property type="project" value="TreeGrafter"/>
</dbReference>
<feature type="domain" description="GP-PDE" evidence="2">
    <location>
        <begin position="38"/>
        <end position="274"/>
    </location>
</feature>
<proteinExistence type="predicted"/>
<dbReference type="GO" id="GO:0006644">
    <property type="term" value="P:phospholipid metabolic process"/>
    <property type="evidence" value="ECO:0007669"/>
    <property type="project" value="TreeGrafter"/>
</dbReference>
<protein>
    <submittedName>
        <fullName evidence="3">Glycerophosphodiester phosphodiesterase family protein</fullName>
    </submittedName>
</protein>